<comment type="caution">
    <text evidence="3">The sequence shown here is derived from an EMBL/GenBank/DDBJ whole genome shotgun (WGS) entry which is preliminary data.</text>
</comment>
<dbReference type="Pfam" id="PF13828">
    <property type="entry name" value="DUF4190"/>
    <property type="match status" value="1"/>
</dbReference>
<feature type="transmembrane region" description="Helical" evidence="1">
    <location>
        <begin position="57"/>
        <end position="77"/>
    </location>
</feature>
<evidence type="ECO:0000256" key="1">
    <source>
        <dbReference type="SAM" id="Phobius"/>
    </source>
</evidence>
<proteinExistence type="predicted"/>
<evidence type="ECO:0000313" key="4">
    <source>
        <dbReference type="Proteomes" id="UP000283880"/>
    </source>
</evidence>
<keyword evidence="1" id="KW-1133">Transmembrane helix</keyword>
<dbReference type="RefSeq" id="WP_117777543.1">
    <property type="nucleotide sequence ID" value="NZ_QSBM01000010.1"/>
</dbReference>
<dbReference type="InterPro" id="IPR025241">
    <property type="entry name" value="DUF4190"/>
</dbReference>
<keyword evidence="1" id="KW-0472">Membrane</keyword>
<dbReference type="EMBL" id="QSBM01000010">
    <property type="protein sequence ID" value="RGX28717.1"/>
    <property type="molecule type" value="Genomic_DNA"/>
</dbReference>
<organism evidence="3 4">
    <name type="scientific">Enterocloster asparagiformis</name>
    <dbReference type="NCBI Taxonomy" id="333367"/>
    <lineage>
        <taxon>Bacteria</taxon>
        <taxon>Bacillati</taxon>
        <taxon>Bacillota</taxon>
        <taxon>Clostridia</taxon>
        <taxon>Lachnospirales</taxon>
        <taxon>Lachnospiraceae</taxon>
        <taxon>Enterocloster</taxon>
    </lineage>
</organism>
<dbReference type="Proteomes" id="UP000283880">
    <property type="component" value="Unassembled WGS sequence"/>
</dbReference>
<dbReference type="AlphaFoldDB" id="A0A413FE61"/>
<feature type="transmembrane region" description="Helical" evidence="1">
    <location>
        <begin position="12"/>
        <end position="45"/>
    </location>
</feature>
<gene>
    <name evidence="3" type="ORF">DWV29_13955</name>
</gene>
<evidence type="ECO:0000259" key="2">
    <source>
        <dbReference type="Pfam" id="PF13828"/>
    </source>
</evidence>
<protein>
    <submittedName>
        <fullName evidence="3">DUF4190 domain-containing protein</fullName>
    </submittedName>
</protein>
<accession>A0A413FE61</accession>
<keyword evidence="1" id="KW-0812">Transmembrane</keyword>
<reference evidence="3 4" key="1">
    <citation type="submission" date="2018-08" db="EMBL/GenBank/DDBJ databases">
        <title>A genome reference for cultivated species of the human gut microbiota.</title>
        <authorList>
            <person name="Zou Y."/>
            <person name="Xue W."/>
            <person name="Luo G."/>
        </authorList>
    </citation>
    <scope>NUCLEOTIDE SEQUENCE [LARGE SCALE GENOMIC DNA]</scope>
    <source>
        <strain evidence="3 4">AF04-15</strain>
    </source>
</reference>
<feature type="domain" description="DUF4190" evidence="2">
    <location>
        <begin position="11"/>
        <end position="72"/>
    </location>
</feature>
<evidence type="ECO:0000313" key="3">
    <source>
        <dbReference type="EMBL" id="RGX28717.1"/>
    </source>
</evidence>
<sequence>MEEMVNQSKGMAIASMVLGIVGLVLSCLVIGIIPCVIGLILGIVVLVKQKAGQGMAIAGIVTSLIGIALFIMVLIGFGSAMSQYESEVIHQRIGAAGEAWESAVEYGRDFEAAVRQF</sequence>
<dbReference type="OrthoDB" id="4374883at2"/>
<name>A0A413FE61_9FIRM</name>